<reference evidence="4" key="1">
    <citation type="submission" date="2010-06" db="EMBL/GenBank/DDBJ databases">
        <authorList>
            <person name="Jiang H."/>
            <person name="Abraham K."/>
            <person name="Ali S."/>
            <person name="Alsbrooks S.L."/>
            <person name="Anim B.N."/>
            <person name="Anosike U.S."/>
            <person name="Attaway T."/>
            <person name="Bandaranaike D.P."/>
            <person name="Battles P.K."/>
            <person name="Bell S.N."/>
            <person name="Bell A.V."/>
            <person name="Beltran B."/>
            <person name="Bickham C."/>
            <person name="Bustamante Y."/>
            <person name="Caleb T."/>
            <person name="Canada A."/>
            <person name="Cardenas V."/>
            <person name="Carter K."/>
            <person name="Chacko J."/>
            <person name="Chandrabose M.N."/>
            <person name="Chavez D."/>
            <person name="Chavez A."/>
            <person name="Chen L."/>
            <person name="Chu H.-S."/>
            <person name="Claassen K.J."/>
            <person name="Cockrell R."/>
            <person name="Collins M."/>
            <person name="Cooper J.A."/>
            <person name="Cree A."/>
            <person name="Curry S.M."/>
            <person name="Da Y."/>
            <person name="Dao M.D."/>
            <person name="Das B."/>
            <person name="Davila M.-L."/>
            <person name="Davy-Carroll L."/>
            <person name="Denson S."/>
            <person name="Dinh H."/>
            <person name="Ebong V.E."/>
            <person name="Edwards J.R."/>
            <person name="Egan A."/>
            <person name="El-Daye J."/>
            <person name="Escobedo L."/>
            <person name="Fernandez S."/>
            <person name="Fernando P.R."/>
            <person name="Flagg N."/>
            <person name="Forbes L.D."/>
            <person name="Fowler R.G."/>
            <person name="Fu Q."/>
            <person name="Gabisi R.A."/>
            <person name="Ganer J."/>
            <person name="Garbino Pronczuk A."/>
            <person name="Garcia R.M."/>
            <person name="Garner T."/>
            <person name="Garrett T.E."/>
            <person name="Gonzalez D.A."/>
            <person name="Hamid H."/>
            <person name="Hawkins E.S."/>
            <person name="Hirani K."/>
            <person name="Hogues M.E."/>
            <person name="Hollins B."/>
            <person name="Hsiao C.-H."/>
            <person name="Jabil R."/>
            <person name="James M.L."/>
            <person name="Jhangiani S.N."/>
            <person name="Johnson B."/>
            <person name="Johnson Q."/>
            <person name="Joshi V."/>
            <person name="Kalu J.B."/>
            <person name="Kam C."/>
            <person name="Kashfia A."/>
            <person name="Keebler J."/>
            <person name="Kisamo H."/>
            <person name="Kovar C.L."/>
            <person name="Lago L.A."/>
            <person name="Lai C.-Y."/>
            <person name="Laidlaw J."/>
            <person name="Lara F."/>
            <person name="Le T.-K."/>
            <person name="Lee S.L."/>
            <person name="Legall F.H."/>
            <person name="Lemon S.J."/>
            <person name="Lewis L.R."/>
            <person name="Li B."/>
            <person name="Liu Y."/>
            <person name="Liu Y.-S."/>
            <person name="Lopez J."/>
            <person name="Lozado R.J."/>
            <person name="Lu J."/>
            <person name="Madu R.C."/>
            <person name="Maheshwari M."/>
            <person name="Maheshwari R."/>
            <person name="Malloy K."/>
            <person name="Martinez E."/>
            <person name="Mathew T."/>
            <person name="Mercado I.C."/>
            <person name="Mercado C."/>
            <person name="Meyer B."/>
            <person name="Montgomery K."/>
            <person name="Morgan M.B."/>
            <person name="Munidasa M."/>
            <person name="Nazareth L.V."/>
            <person name="Nelson J."/>
            <person name="Ng B.M."/>
            <person name="Nguyen N.B."/>
            <person name="Nguyen P.Q."/>
            <person name="Nguyen T."/>
            <person name="Obregon M."/>
            <person name="Okwuonu G.O."/>
            <person name="Onwere C.G."/>
            <person name="Orozco G."/>
            <person name="Parra A."/>
            <person name="Patel S."/>
            <person name="Patil S."/>
            <person name="Perez A."/>
            <person name="Perez Y."/>
            <person name="Pham C."/>
            <person name="Primus E.L."/>
            <person name="Pu L.-L."/>
            <person name="Puazo M."/>
            <person name="Qin X."/>
            <person name="Quiroz J.B."/>
            <person name="Reese J."/>
            <person name="Richards S."/>
            <person name="Rives C.M."/>
            <person name="Robberts R."/>
            <person name="Ruiz S.J."/>
            <person name="Ruiz M.J."/>
            <person name="Santibanez J."/>
            <person name="Schneider B.W."/>
            <person name="Sisson I."/>
            <person name="Smith M."/>
            <person name="Sodergren E."/>
            <person name="Song X.-Z."/>
            <person name="Song B.B."/>
            <person name="Summersgill H."/>
            <person name="Thelus R."/>
            <person name="Thornton R.D."/>
            <person name="Trejos Z.Y."/>
            <person name="Usmani K."/>
            <person name="Vattathil S."/>
            <person name="Villasana D."/>
            <person name="Walker D.L."/>
            <person name="Wang S."/>
            <person name="Wang K."/>
            <person name="White C.S."/>
            <person name="Williams A.C."/>
            <person name="Williamson J."/>
            <person name="Wilson K."/>
            <person name="Woghiren I.O."/>
            <person name="Woodworth J.R."/>
            <person name="Worley K.C."/>
            <person name="Wright R.A."/>
            <person name="Wu W."/>
            <person name="Young L."/>
            <person name="Zhang L."/>
            <person name="Zhang J."/>
            <person name="Zhu Y."/>
            <person name="Muzny D.M."/>
            <person name="Weinstock G."/>
            <person name="Gibbs R.A."/>
        </authorList>
    </citation>
    <scope>NUCLEOTIDE SEQUENCE [LARGE SCALE GENOMIC DNA]</scope>
    <source>
        <strain evidence="4">LSR1</strain>
    </source>
</reference>
<evidence type="ECO:0000256" key="2">
    <source>
        <dbReference type="SAM" id="Phobius"/>
    </source>
</evidence>
<dbReference type="AlphaFoldDB" id="A0A8R2JLF2"/>
<feature type="compositionally biased region" description="Pro residues" evidence="1">
    <location>
        <begin position="275"/>
        <end position="299"/>
    </location>
</feature>
<evidence type="ECO:0000313" key="4">
    <source>
        <dbReference type="Proteomes" id="UP000007819"/>
    </source>
</evidence>
<protein>
    <submittedName>
        <fullName evidence="3">Uncharacterized protein</fullName>
    </submittedName>
</protein>
<keyword evidence="2" id="KW-1133">Transmembrane helix</keyword>
<feature type="transmembrane region" description="Helical" evidence="2">
    <location>
        <begin position="7"/>
        <end position="24"/>
    </location>
</feature>
<proteinExistence type="predicted"/>
<dbReference type="EnsemblMetazoa" id="XM_029485713.1">
    <property type="protein sequence ID" value="XP_029341573.1"/>
    <property type="gene ID" value="LOC100570143"/>
</dbReference>
<keyword evidence="2" id="KW-0812">Transmembrane</keyword>
<evidence type="ECO:0000313" key="3">
    <source>
        <dbReference type="EnsemblMetazoa" id="XP_029341573.1"/>
    </source>
</evidence>
<name>A0A8R2JLF2_ACYPI</name>
<accession>A0A8R2JLF2</accession>
<dbReference type="Proteomes" id="UP000007819">
    <property type="component" value="Chromosome X"/>
</dbReference>
<reference evidence="3" key="2">
    <citation type="submission" date="2022-06" db="UniProtKB">
        <authorList>
            <consortium name="EnsemblMetazoa"/>
        </authorList>
    </citation>
    <scope>IDENTIFICATION</scope>
</reference>
<sequence>MHLPNEYLIGISIIGVSGISYFLTRYKKPSTDNCELQNIKDDFEDDPDEQFFDAESGSDRFMSFENVYNVKRSKSISELYKDAVEKQAFGDIEYHFEERTLKSLSWKFNMLDAAMQKIQYKVDEQALMIKSLKLGMSGVRTDLKTLIESFNLSRTTSTESNIIIYNTIDLYLPISNIIFSFDLCLGNTEKPNSCKLSMLKTRISILEREVTKNSSQIIEMDHSFRALLMGVGAAVTLPEENRFHRNPPNTYRHQPTTPKVSAFALVGSPPEHSVPRPPPPPPSVYSGFGPPPPPPPPPTTTIDTPALRIGELWEKEGSSKVAGPDKNATKTFCRIPITEEILKSVVLKPLKRT</sequence>
<keyword evidence="2" id="KW-0472">Membrane</keyword>
<evidence type="ECO:0000256" key="1">
    <source>
        <dbReference type="SAM" id="MobiDB-lite"/>
    </source>
</evidence>
<organism evidence="3 4">
    <name type="scientific">Acyrthosiphon pisum</name>
    <name type="common">Pea aphid</name>
    <dbReference type="NCBI Taxonomy" id="7029"/>
    <lineage>
        <taxon>Eukaryota</taxon>
        <taxon>Metazoa</taxon>
        <taxon>Ecdysozoa</taxon>
        <taxon>Arthropoda</taxon>
        <taxon>Hexapoda</taxon>
        <taxon>Insecta</taxon>
        <taxon>Pterygota</taxon>
        <taxon>Neoptera</taxon>
        <taxon>Paraneoptera</taxon>
        <taxon>Hemiptera</taxon>
        <taxon>Sternorrhyncha</taxon>
        <taxon>Aphidomorpha</taxon>
        <taxon>Aphidoidea</taxon>
        <taxon>Aphididae</taxon>
        <taxon>Macrosiphini</taxon>
        <taxon>Acyrthosiphon</taxon>
    </lineage>
</organism>
<feature type="region of interest" description="Disordered" evidence="1">
    <location>
        <begin position="267"/>
        <end position="304"/>
    </location>
</feature>
<dbReference type="OrthoDB" id="6621036at2759"/>
<keyword evidence="4" id="KW-1185">Reference proteome</keyword>